<feature type="compositionally biased region" description="Polar residues" evidence="3">
    <location>
        <begin position="232"/>
        <end position="244"/>
    </location>
</feature>
<dbReference type="CTD" id="245711"/>
<dbReference type="InterPro" id="IPR052316">
    <property type="entry name" value="Speedy-Ringo_regulator"/>
</dbReference>
<dbReference type="Pfam" id="PF11357">
    <property type="entry name" value="Spy1"/>
    <property type="match status" value="1"/>
</dbReference>
<evidence type="ECO:0000256" key="2">
    <source>
        <dbReference type="ARBA" id="ARBA00023306"/>
    </source>
</evidence>
<evidence type="ECO:0000313" key="4">
    <source>
        <dbReference type="Proteomes" id="UP000515145"/>
    </source>
</evidence>
<keyword evidence="4" id="KW-1185">Reference proteome</keyword>
<feature type="region of interest" description="Disordered" evidence="3">
    <location>
        <begin position="230"/>
        <end position="250"/>
    </location>
</feature>
<protein>
    <submittedName>
        <fullName evidence="5">Speedy protein A</fullName>
    </submittedName>
</protein>
<evidence type="ECO:0000256" key="1">
    <source>
        <dbReference type="ARBA" id="ARBA00010932"/>
    </source>
</evidence>
<keyword evidence="2" id="KW-0131">Cell cycle</keyword>
<evidence type="ECO:0000313" key="5">
    <source>
        <dbReference type="RefSeq" id="XP_028251764.1"/>
    </source>
</evidence>
<dbReference type="InterPro" id="IPR020984">
    <property type="entry name" value="Speedy"/>
</dbReference>
<dbReference type="GeneID" id="114427748"/>
<evidence type="ECO:0000256" key="3">
    <source>
        <dbReference type="SAM" id="MobiDB-lite"/>
    </source>
</evidence>
<dbReference type="GO" id="GO:0019901">
    <property type="term" value="F:protein kinase binding"/>
    <property type="evidence" value="ECO:0007669"/>
    <property type="project" value="InterPro"/>
</dbReference>
<dbReference type="FunCoup" id="A0A6P7HT30">
    <property type="interactions" value="209"/>
</dbReference>
<dbReference type="OrthoDB" id="9442170at2759"/>
<reference evidence="5" key="2">
    <citation type="submission" date="2025-08" db="UniProtKB">
        <authorList>
            <consortium name="RefSeq"/>
        </authorList>
    </citation>
    <scope>IDENTIFICATION</scope>
</reference>
<dbReference type="AlphaFoldDB" id="A0A6P7HT30"/>
<dbReference type="InParanoid" id="A0A6P7HT30"/>
<accession>A0A6P7HT30</accession>
<comment type="similarity">
    <text evidence="1">Belongs to the Speedy/Ringo family.</text>
</comment>
<proteinExistence type="inferred from homology"/>
<gene>
    <name evidence="5" type="primary">spdya</name>
</gene>
<name>A0A6P7HT30_9TELE</name>
<reference evidence="4" key="1">
    <citation type="submission" date="2024-06" db="UniProtKB">
        <authorList>
            <consortium name="RefSeq"/>
        </authorList>
    </citation>
    <scope>NUCLEOTIDE SEQUENCE [LARGE SCALE GENOMIC DNA]</scope>
</reference>
<organism evidence="4 5">
    <name type="scientific">Parambassis ranga</name>
    <name type="common">Indian glassy fish</name>
    <dbReference type="NCBI Taxonomy" id="210632"/>
    <lineage>
        <taxon>Eukaryota</taxon>
        <taxon>Metazoa</taxon>
        <taxon>Chordata</taxon>
        <taxon>Craniata</taxon>
        <taxon>Vertebrata</taxon>
        <taxon>Euteleostomi</taxon>
        <taxon>Actinopterygii</taxon>
        <taxon>Neopterygii</taxon>
        <taxon>Teleostei</taxon>
        <taxon>Neoteleostei</taxon>
        <taxon>Acanthomorphata</taxon>
        <taxon>Ovalentaria</taxon>
        <taxon>Ambassidae</taxon>
        <taxon>Parambassis</taxon>
    </lineage>
</organism>
<dbReference type="Proteomes" id="UP000515145">
    <property type="component" value="Chromosome 22"/>
</dbReference>
<dbReference type="RefSeq" id="XP_028251764.1">
    <property type="nucleotide sequence ID" value="XM_028395963.1"/>
</dbReference>
<dbReference type="PANTHER" id="PTHR31545:SF4">
    <property type="entry name" value="SPEEDY PROTEIN A"/>
    <property type="match status" value="1"/>
</dbReference>
<sequence length="313" mass="36445">MKTPPSVTLHVKRKNASHIRRHRCLDKNNGLDAERPVRKIKQGSCCEKITRPHTVIRRQEMAMYFRMFDDELIQDFLKMDCCYKTTDKYLLAMTFVYFKRACFSIAEYTRENFFIALYLANTMEEDEEEIKYNIFPWALGNKWVERLPCFVKERDKLWVRMEYRAAVSRSCCEEVMAIESSHFVWQRQRSSHHSGALRQYTSQDHKLVLRGPSASPVSCFLCHRGSRLHHNPVSSSTSRGSSEQPADKADPCPFTSALSLEFTPPRTVASQKKARKTKSQACDSFCLCPEQPPREDCTCRSTHGLFMEWVNEV</sequence>
<dbReference type="PANTHER" id="PTHR31545">
    <property type="entry name" value="SEEDY PROTEIN A/C FAMILY MEMBER"/>
    <property type="match status" value="1"/>
</dbReference>